<evidence type="ECO:0000256" key="8">
    <source>
        <dbReference type="ARBA" id="ARBA00023166"/>
    </source>
</evidence>
<evidence type="ECO:0000259" key="17">
    <source>
        <dbReference type="Pfam" id="PF00732"/>
    </source>
</evidence>
<dbReference type="Gene3D" id="3.50.50.60">
    <property type="entry name" value="FAD/NAD(P)-binding domain"/>
    <property type="match status" value="1"/>
</dbReference>
<dbReference type="Pfam" id="PF05199">
    <property type="entry name" value="GMC_oxred_C"/>
    <property type="match status" value="1"/>
</dbReference>
<evidence type="ECO:0000256" key="9">
    <source>
        <dbReference type="ARBA" id="ARBA00023221"/>
    </source>
</evidence>
<dbReference type="Pfam" id="PF00732">
    <property type="entry name" value="GMC_oxred_N"/>
    <property type="match status" value="1"/>
</dbReference>
<evidence type="ECO:0000256" key="16">
    <source>
        <dbReference type="SAM" id="SignalP"/>
    </source>
</evidence>
<sequence length="533" mass="56880">MDRRTTLKSLGLLAAGAPLAAQAKLPQRDYSGIVPEVYAPVPRPPAYTDTIIIGSGFGGAVSALRLAQAGIQTTVLERGFQWPRSPSRDIFTQDTLPDGRGFWFRDASKTVFGLPGLPIDSFGGVMDVTEYDHIDVWRSACVGGGSVVFTGAMPQPPRGYFDAIFEGRVNYDEMHALYYPRVRQMLRLSPMPADIYNSAPFGHSRRWDASARRAGYAPRPVDGIWNWDVVRAELRGTSRASCTVGRSNLGNSNGAKFDLNQNYLLQAKATGKSQIYPGHEVKGIYFDGSRYVVDTIKRHPSGAVLDRYTITADRLILAAGSVGTSELLVRARANGDMRNLNEFVGAGWGTNGDTSTSRSFAFSSGATLGAACASMIQDTVQGMPVTMENWYAPGVPINIGLDASLGMALDLKSRARFVHDASTDRVKLMWPANGNDAAIAATREINSRIAAANFSVPGVPFVVKDVFGGFTAHPLGGAVLGKATDNFGRVQGYKGLYVMDGAAIPGSTGTVNPALTISALAERNIAAIIAAGG</sequence>
<gene>
    <name evidence="20" type="ORF">SAMN04489711_10440</name>
</gene>
<organism evidence="20 21">
    <name type="scientific">Paracidovorax wautersii</name>
    <dbReference type="NCBI Taxonomy" id="1177982"/>
    <lineage>
        <taxon>Bacteria</taxon>
        <taxon>Pseudomonadati</taxon>
        <taxon>Pseudomonadota</taxon>
        <taxon>Betaproteobacteria</taxon>
        <taxon>Burkholderiales</taxon>
        <taxon>Comamonadaceae</taxon>
        <taxon>Paracidovorax</taxon>
    </lineage>
</organism>
<keyword evidence="6" id="KW-0560">Oxidoreductase</keyword>
<evidence type="ECO:0000313" key="21">
    <source>
        <dbReference type="Proteomes" id="UP000199119"/>
    </source>
</evidence>
<dbReference type="InterPro" id="IPR007867">
    <property type="entry name" value="GMC_OxRtase_C"/>
</dbReference>
<evidence type="ECO:0000256" key="2">
    <source>
        <dbReference type="ARBA" id="ARBA00010790"/>
    </source>
</evidence>
<evidence type="ECO:0000256" key="10">
    <source>
        <dbReference type="ARBA" id="ARBA00023235"/>
    </source>
</evidence>
<keyword evidence="5" id="KW-0274">FAD</keyword>
<reference evidence="21" key="1">
    <citation type="submission" date="2016-10" db="EMBL/GenBank/DDBJ databases">
        <authorList>
            <person name="Varghese N."/>
            <person name="Submissions S."/>
        </authorList>
    </citation>
    <scope>NUCLEOTIDE SEQUENCE [LARGE SCALE GENOMIC DNA]</scope>
    <source>
        <strain evidence="21">DSM 27981</strain>
    </source>
</reference>
<keyword evidence="3" id="KW-0153">Cholesterol metabolism</keyword>
<dbReference type="GO" id="GO:0016995">
    <property type="term" value="F:cholesterol oxidase activity"/>
    <property type="evidence" value="ECO:0007669"/>
    <property type="project" value="UniProtKB-EC"/>
</dbReference>
<evidence type="ECO:0000256" key="6">
    <source>
        <dbReference type="ARBA" id="ARBA00023002"/>
    </source>
</evidence>
<evidence type="ECO:0000256" key="15">
    <source>
        <dbReference type="ARBA" id="ARBA00049778"/>
    </source>
</evidence>
<accession>A0A1I2CEJ7</accession>
<keyword evidence="16" id="KW-0732">Signal</keyword>
<dbReference type="GO" id="GO:0008203">
    <property type="term" value="P:cholesterol metabolic process"/>
    <property type="evidence" value="ECO:0007669"/>
    <property type="project" value="UniProtKB-KW"/>
</dbReference>
<keyword evidence="4" id="KW-0285">Flavoprotein</keyword>
<evidence type="ECO:0000256" key="7">
    <source>
        <dbReference type="ARBA" id="ARBA00023098"/>
    </source>
</evidence>
<name>A0A1I2CEJ7_9BURK</name>
<evidence type="ECO:0000256" key="1">
    <source>
        <dbReference type="ARBA" id="ARBA00001974"/>
    </source>
</evidence>
<dbReference type="GO" id="GO:0050660">
    <property type="term" value="F:flavin adenine dinucleotide binding"/>
    <property type="evidence" value="ECO:0007669"/>
    <property type="project" value="InterPro"/>
</dbReference>
<keyword evidence="21" id="KW-1185">Reference proteome</keyword>
<keyword evidence="9" id="KW-0753">Steroid metabolism</keyword>
<dbReference type="Pfam" id="PF00890">
    <property type="entry name" value="FAD_binding_2"/>
    <property type="match status" value="1"/>
</dbReference>
<dbReference type="InterPro" id="IPR052542">
    <property type="entry name" value="Cholesterol_Oxidase"/>
</dbReference>
<evidence type="ECO:0000256" key="14">
    <source>
        <dbReference type="ARBA" id="ARBA00049744"/>
    </source>
</evidence>
<proteinExistence type="inferred from homology"/>
<dbReference type="PANTHER" id="PTHR47470:SF1">
    <property type="entry name" value="FAD-DEPENDENT OXIDOREDUCTASE 2 FAD BINDING DOMAIN-CONTAINING PROTEIN"/>
    <property type="match status" value="1"/>
</dbReference>
<evidence type="ECO:0000256" key="13">
    <source>
        <dbReference type="ARBA" id="ARBA00049723"/>
    </source>
</evidence>
<dbReference type="Gene3D" id="3.30.410.10">
    <property type="entry name" value="Cholesterol Oxidase, domain 2"/>
    <property type="match status" value="1"/>
</dbReference>
<evidence type="ECO:0000259" key="19">
    <source>
        <dbReference type="Pfam" id="PF05199"/>
    </source>
</evidence>
<dbReference type="STRING" id="1177982.SAMN04489711_10440"/>
<protein>
    <recommendedName>
        <fullName evidence="14">Cholesterol oxidase</fullName>
        <ecNumber evidence="13">1.1.3.6</ecNumber>
        <ecNumber evidence="11">5.3.3.1</ecNumber>
    </recommendedName>
    <alternativeName>
        <fullName evidence="15">Cholesterol isomerase</fullName>
    </alternativeName>
</protein>
<comment type="cofactor">
    <cofactor evidence="1">
        <name>FAD</name>
        <dbReference type="ChEBI" id="CHEBI:57692"/>
    </cofactor>
</comment>
<dbReference type="InterPro" id="IPR003953">
    <property type="entry name" value="FAD-dep_OxRdtase_2_FAD-bd"/>
</dbReference>
<evidence type="ECO:0000256" key="12">
    <source>
        <dbReference type="ARBA" id="ARBA00049645"/>
    </source>
</evidence>
<feature type="chain" id="PRO_5011498391" description="Cholesterol oxidase" evidence="16">
    <location>
        <begin position="24"/>
        <end position="533"/>
    </location>
</feature>
<keyword evidence="7" id="KW-0443">Lipid metabolism</keyword>
<evidence type="ECO:0000256" key="5">
    <source>
        <dbReference type="ARBA" id="ARBA00022827"/>
    </source>
</evidence>
<dbReference type="PRINTS" id="PR00411">
    <property type="entry name" value="PNDRDTASEI"/>
</dbReference>
<evidence type="ECO:0000259" key="18">
    <source>
        <dbReference type="Pfam" id="PF00890"/>
    </source>
</evidence>
<dbReference type="InterPro" id="IPR000172">
    <property type="entry name" value="GMC_OxRdtase_N"/>
</dbReference>
<evidence type="ECO:0000256" key="3">
    <source>
        <dbReference type="ARBA" id="ARBA00022548"/>
    </source>
</evidence>
<dbReference type="OrthoDB" id="9787779at2"/>
<dbReference type="EMBL" id="FONX01000004">
    <property type="protein sequence ID" value="SFE66678.1"/>
    <property type="molecule type" value="Genomic_DNA"/>
</dbReference>
<dbReference type="PANTHER" id="PTHR47470">
    <property type="entry name" value="CHOLESTEROL OXIDASE"/>
    <property type="match status" value="1"/>
</dbReference>
<evidence type="ECO:0000256" key="11">
    <source>
        <dbReference type="ARBA" id="ARBA00038856"/>
    </source>
</evidence>
<dbReference type="EC" id="1.1.3.6" evidence="13"/>
<feature type="domain" description="Glucose-methanol-choline oxidoreductase N-terminal" evidence="17">
    <location>
        <begin position="137"/>
        <end position="330"/>
    </location>
</feature>
<dbReference type="Proteomes" id="UP000199119">
    <property type="component" value="Unassembled WGS sequence"/>
</dbReference>
<dbReference type="RefSeq" id="WP_092938989.1">
    <property type="nucleotide sequence ID" value="NZ_FONX01000004.1"/>
</dbReference>
<dbReference type="GO" id="GO:0004769">
    <property type="term" value="F:steroid Delta-isomerase activity"/>
    <property type="evidence" value="ECO:0007669"/>
    <property type="project" value="UniProtKB-EC"/>
</dbReference>
<dbReference type="SUPFAM" id="SSF54373">
    <property type="entry name" value="FAD-linked reductases, C-terminal domain"/>
    <property type="match status" value="1"/>
</dbReference>
<keyword evidence="8" id="KW-1207">Sterol metabolism</keyword>
<dbReference type="EC" id="5.3.3.1" evidence="11"/>
<comment type="pathway">
    <text evidence="12">Steroid metabolism; cholesterol degradation.</text>
</comment>
<feature type="domain" description="FAD-dependent oxidoreductase 2 FAD-binding" evidence="18">
    <location>
        <begin position="49"/>
        <end position="81"/>
    </location>
</feature>
<dbReference type="InterPro" id="IPR036188">
    <property type="entry name" value="FAD/NAD-bd_sf"/>
</dbReference>
<feature type="domain" description="Glucose-methanol-choline oxidoreductase C-terminal" evidence="19">
    <location>
        <begin position="471"/>
        <end position="521"/>
    </location>
</feature>
<dbReference type="AlphaFoldDB" id="A0A1I2CEJ7"/>
<dbReference type="SUPFAM" id="SSF51905">
    <property type="entry name" value="FAD/NAD(P)-binding domain"/>
    <property type="match status" value="1"/>
</dbReference>
<evidence type="ECO:0000256" key="4">
    <source>
        <dbReference type="ARBA" id="ARBA00022630"/>
    </source>
</evidence>
<feature type="signal peptide" evidence="16">
    <location>
        <begin position="1"/>
        <end position="23"/>
    </location>
</feature>
<evidence type="ECO:0000313" key="20">
    <source>
        <dbReference type="EMBL" id="SFE66678.1"/>
    </source>
</evidence>
<comment type="similarity">
    <text evidence="2">Belongs to the GMC oxidoreductase family.</text>
</comment>
<keyword evidence="10" id="KW-0413">Isomerase</keyword>